<dbReference type="Proteomes" id="UP000234181">
    <property type="component" value="Unassembled WGS sequence"/>
</dbReference>
<dbReference type="EMBL" id="OCYT01000110">
    <property type="protein sequence ID" value="SON83782.1"/>
    <property type="molecule type" value="Genomic_DNA"/>
</dbReference>
<dbReference type="EMBL" id="OCZC01000085">
    <property type="protein sequence ID" value="SOO26499.1"/>
    <property type="molecule type" value="Genomic_DNA"/>
</dbReference>
<dbReference type="EMBL" id="OCYS01000104">
    <property type="protein sequence ID" value="SON90763.1"/>
    <property type="molecule type" value="Genomic_DNA"/>
</dbReference>
<reference evidence="4 5" key="1">
    <citation type="submission" date="2017-10" db="EMBL/GenBank/DDBJ databases">
        <authorList>
            <person name="Regsiter A."/>
            <person name="William W."/>
        </authorList>
    </citation>
    <scope>NUCLEOTIDE SEQUENCE [LARGE SCALE GENOMIC DNA]</scope>
    <source>
        <strain evidence="1 5">CFBP6984</strain>
        <strain evidence="3 6">CFBP6991</strain>
        <strain evidence="2 4">CFBP7430</strain>
    </source>
</reference>
<evidence type="ECO:0000313" key="4">
    <source>
        <dbReference type="Proteomes" id="UP000234166"/>
    </source>
</evidence>
<evidence type="ECO:0000313" key="1">
    <source>
        <dbReference type="EMBL" id="SON83782.1"/>
    </source>
</evidence>
<organism evidence="3 6">
    <name type="scientific">Xanthomonas campestris pv. phaseoli</name>
    <dbReference type="NCBI Taxonomy" id="317013"/>
    <lineage>
        <taxon>Bacteria</taxon>
        <taxon>Pseudomonadati</taxon>
        <taxon>Pseudomonadota</taxon>
        <taxon>Gammaproteobacteria</taxon>
        <taxon>Lysobacterales</taxon>
        <taxon>Lysobacteraceae</taxon>
        <taxon>Xanthomonas</taxon>
    </lineage>
</organism>
<dbReference type="Proteomes" id="UP000234166">
    <property type="component" value="Unassembled WGS sequence"/>
</dbReference>
<accession>A0A2H1THL7</accession>
<sequence length="81" mass="8988">MRASAAERSRIRCMSRPTHRYGDVIALQCGAYALRHAQLCVKECGLSQKSQHVFTHILFGRGVDSSARATWSPRVAHAPHS</sequence>
<keyword evidence="5" id="KW-1185">Reference proteome</keyword>
<dbReference type="Proteomes" id="UP000234345">
    <property type="component" value="Unassembled WGS sequence"/>
</dbReference>
<name>A0A2H1THL7_XANCH</name>
<comment type="caution">
    <text evidence="3">The sequence shown here is derived from an EMBL/GenBank/DDBJ whole genome shotgun (WGS) entry which is preliminary data.</text>
</comment>
<dbReference type="AlphaFoldDB" id="A0A2H1THL7"/>
<evidence type="ECO:0000313" key="3">
    <source>
        <dbReference type="EMBL" id="SOO26499.1"/>
    </source>
</evidence>
<proteinExistence type="predicted"/>
<evidence type="ECO:0000313" key="5">
    <source>
        <dbReference type="Proteomes" id="UP000234181"/>
    </source>
</evidence>
<evidence type="ECO:0000313" key="2">
    <source>
        <dbReference type="EMBL" id="SON90763.1"/>
    </source>
</evidence>
<evidence type="ECO:0000313" key="6">
    <source>
        <dbReference type="Proteomes" id="UP000234345"/>
    </source>
</evidence>
<protein>
    <submittedName>
        <fullName evidence="3">Uncharacterized protein</fullName>
    </submittedName>
</protein>
<gene>
    <name evidence="1" type="ORF">XAP6984_530011</name>
    <name evidence="2" type="ORF">XAP7430_490012</name>
    <name evidence="3" type="ORF">XFF6991_570064</name>
</gene>